<dbReference type="EMBL" id="BMAO01026773">
    <property type="protein sequence ID" value="GFR12361.1"/>
    <property type="molecule type" value="Genomic_DNA"/>
</dbReference>
<sequence>MRFSEGLCIVPLAFLDGPPEVKASKMQKMTASAKSDQVSDKLGGSYATVIPTELGRARHAFYSDKMQRVGKIE</sequence>
<protein>
    <submittedName>
        <fullName evidence="1">Uncharacterized protein</fullName>
    </submittedName>
</protein>
<evidence type="ECO:0000313" key="2">
    <source>
        <dbReference type="Proteomes" id="UP000887116"/>
    </source>
</evidence>
<comment type="caution">
    <text evidence="1">The sequence shown here is derived from an EMBL/GenBank/DDBJ whole genome shotgun (WGS) entry which is preliminary data.</text>
</comment>
<proteinExistence type="predicted"/>
<organism evidence="1 2">
    <name type="scientific">Trichonephila clavata</name>
    <name type="common">Joro spider</name>
    <name type="synonym">Nephila clavata</name>
    <dbReference type="NCBI Taxonomy" id="2740835"/>
    <lineage>
        <taxon>Eukaryota</taxon>
        <taxon>Metazoa</taxon>
        <taxon>Ecdysozoa</taxon>
        <taxon>Arthropoda</taxon>
        <taxon>Chelicerata</taxon>
        <taxon>Arachnida</taxon>
        <taxon>Araneae</taxon>
        <taxon>Araneomorphae</taxon>
        <taxon>Entelegynae</taxon>
        <taxon>Araneoidea</taxon>
        <taxon>Nephilidae</taxon>
        <taxon>Trichonephila</taxon>
    </lineage>
</organism>
<accession>A0A8X6GVU4</accession>
<gene>
    <name evidence="1" type="ORF">TNCT_167011</name>
</gene>
<evidence type="ECO:0000313" key="1">
    <source>
        <dbReference type="EMBL" id="GFR12361.1"/>
    </source>
</evidence>
<dbReference type="Proteomes" id="UP000887116">
    <property type="component" value="Unassembled WGS sequence"/>
</dbReference>
<keyword evidence="2" id="KW-1185">Reference proteome</keyword>
<name>A0A8X6GVU4_TRICU</name>
<reference evidence="1" key="1">
    <citation type="submission" date="2020-07" db="EMBL/GenBank/DDBJ databases">
        <title>Multicomponent nature underlies the extraordinary mechanical properties of spider dragline silk.</title>
        <authorList>
            <person name="Kono N."/>
            <person name="Nakamura H."/>
            <person name="Mori M."/>
            <person name="Yoshida Y."/>
            <person name="Ohtoshi R."/>
            <person name="Malay A.D."/>
            <person name="Moran D.A.P."/>
            <person name="Tomita M."/>
            <person name="Numata K."/>
            <person name="Arakawa K."/>
        </authorList>
    </citation>
    <scope>NUCLEOTIDE SEQUENCE</scope>
</reference>
<dbReference type="AlphaFoldDB" id="A0A8X6GVU4"/>